<keyword evidence="1" id="KW-1133">Transmembrane helix</keyword>
<evidence type="ECO:0000313" key="3">
    <source>
        <dbReference type="Proteomes" id="UP000178302"/>
    </source>
</evidence>
<dbReference type="AlphaFoldDB" id="A0A1G2LSN6"/>
<evidence type="ECO:0000256" key="1">
    <source>
        <dbReference type="SAM" id="Phobius"/>
    </source>
</evidence>
<keyword evidence="1" id="KW-0472">Membrane</keyword>
<organism evidence="2 3">
    <name type="scientific">Candidatus Tagabacteria bacterium RIFCSPLOWO2_01_FULL_39_11</name>
    <dbReference type="NCBI Taxonomy" id="1802295"/>
    <lineage>
        <taxon>Bacteria</taxon>
        <taxon>Candidatus Tagaibacteriota</taxon>
    </lineage>
</organism>
<sequence length="173" mass="19176">MKLKSFSKGLTLIETIIYAAIFALISILVINAILMMTESFNVFRVARNINNSSEVAMERMTREIRWADDINVAESVFGSNPGRLVLNTIDPATGLATTTEFFVLNGALMIREGASDAQPLTSSKTEVTNLIFKQIAGSSVSKAVKIELELQSGRGNFQKKEKFYNSVILRRSY</sequence>
<accession>A0A1G2LSN6</accession>
<keyword evidence="1" id="KW-0812">Transmembrane</keyword>
<dbReference type="EMBL" id="MHQZ01000022">
    <property type="protein sequence ID" value="OHA13872.1"/>
    <property type="molecule type" value="Genomic_DNA"/>
</dbReference>
<gene>
    <name evidence="2" type="ORF">A2909_00970</name>
</gene>
<comment type="caution">
    <text evidence="2">The sequence shown here is derived from an EMBL/GenBank/DDBJ whole genome shotgun (WGS) entry which is preliminary data.</text>
</comment>
<feature type="transmembrane region" description="Helical" evidence="1">
    <location>
        <begin position="12"/>
        <end position="34"/>
    </location>
</feature>
<name>A0A1G2LSN6_9BACT</name>
<reference evidence="2 3" key="1">
    <citation type="journal article" date="2016" name="Nat. Commun.">
        <title>Thousands of microbial genomes shed light on interconnected biogeochemical processes in an aquifer system.</title>
        <authorList>
            <person name="Anantharaman K."/>
            <person name="Brown C.T."/>
            <person name="Hug L.A."/>
            <person name="Sharon I."/>
            <person name="Castelle C.J."/>
            <person name="Probst A.J."/>
            <person name="Thomas B.C."/>
            <person name="Singh A."/>
            <person name="Wilkins M.J."/>
            <person name="Karaoz U."/>
            <person name="Brodie E.L."/>
            <person name="Williams K.H."/>
            <person name="Hubbard S.S."/>
            <person name="Banfield J.F."/>
        </authorList>
    </citation>
    <scope>NUCLEOTIDE SEQUENCE [LARGE SCALE GENOMIC DNA]</scope>
</reference>
<evidence type="ECO:0000313" key="2">
    <source>
        <dbReference type="EMBL" id="OHA13872.1"/>
    </source>
</evidence>
<proteinExistence type="predicted"/>
<dbReference type="Proteomes" id="UP000178302">
    <property type="component" value="Unassembled WGS sequence"/>
</dbReference>
<protein>
    <submittedName>
        <fullName evidence="2">Uncharacterized protein</fullName>
    </submittedName>
</protein>